<dbReference type="InterPro" id="IPR043502">
    <property type="entry name" value="DNA/RNA_pol_sf"/>
</dbReference>
<dbReference type="Pfam" id="PF17919">
    <property type="entry name" value="RT_RNaseH_2"/>
    <property type="match status" value="1"/>
</dbReference>
<evidence type="ECO:0000259" key="1">
    <source>
        <dbReference type="Pfam" id="PF17919"/>
    </source>
</evidence>
<organism evidence="2 3">
    <name type="scientific">Mikania micrantha</name>
    <name type="common">bitter vine</name>
    <dbReference type="NCBI Taxonomy" id="192012"/>
    <lineage>
        <taxon>Eukaryota</taxon>
        <taxon>Viridiplantae</taxon>
        <taxon>Streptophyta</taxon>
        <taxon>Embryophyta</taxon>
        <taxon>Tracheophyta</taxon>
        <taxon>Spermatophyta</taxon>
        <taxon>Magnoliopsida</taxon>
        <taxon>eudicotyledons</taxon>
        <taxon>Gunneridae</taxon>
        <taxon>Pentapetalae</taxon>
        <taxon>asterids</taxon>
        <taxon>campanulids</taxon>
        <taxon>Asterales</taxon>
        <taxon>Asteraceae</taxon>
        <taxon>Asteroideae</taxon>
        <taxon>Heliantheae alliance</taxon>
        <taxon>Eupatorieae</taxon>
        <taxon>Mikania</taxon>
    </lineage>
</organism>
<accession>A0A5N6LMM5</accession>
<gene>
    <name evidence="2" type="ORF">E3N88_40402</name>
</gene>
<dbReference type="PANTHER" id="PTHR34072:SF52">
    <property type="entry name" value="RIBONUCLEASE H"/>
    <property type="match status" value="1"/>
</dbReference>
<comment type="caution">
    <text evidence="2">The sequence shown here is derived from an EMBL/GenBank/DDBJ whole genome shotgun (WGS) entry which is preliminary data.</text>
</comment>
<dbReference type="CDD" id="cd09274">
    <property type="entry name" value="RNase_HI_RT_Ty3"/>
    <property type="match status" value="1"/>
</dbReference>
<protein>
    <recommendedName>
        <fullName evidence="1">Reverse transcriptase/retrotransposon-derived protein RNase H-like domain-containing protein</fullName>
    </recommendedName>
</protein>
<proteinExistence type="predicted"/>
<keyword evidence="3" id="KW-1185">Reference proteome</keyword>
<dbReference type="InterPro" id="IPR043128">
    <property type="entry name" value="Rev_trsase/Diguanyl_cyclase"/>
</dbReference>
<dbReference type="InterPro" id="IPR041577">
    <property type="entry name" value="RT_RNaseH_2"/>
</dbReference>
<dbReference type="FunFam" id="3.10.20.370:FF:000001">
    <property type="entry name" value="Retrovirus-related Pol polyprotein from transposon 17.6-like protein"/>
    <property type="match status" value="1"/>
</dbReference>
<evidence type="ECO:0000313" key="2">
    <source>
        <dbReference type="EMBL" id="KAD2393425.1"/>
    </source>
</evidence>
<dbReference type="AlphaFoldDB" id="A0A5N6LMM5"/>
<dbReference type="SUPFAM" id="SSF56672">
    <property type="entry name" value="DNA/RNA polymerases"/>
    <property type="match status" value="1"/>
</dbReference>
<sequence length="164" mass="19126">MTQNNRNSIRFQFEKQQVEIRFERFVQDFSKIASSLTKLTRKGGKYEWGDDQERAFQELKVKLTQAPVLALPDGPDDFVVYSDASYSGLGCVLMQRVKLIAYASRQFKVHEVNYPTHDLELAAVVFALKIWRHYLYGAKCTIYTDHKSLVRPRNRAPRRGWFSS</sequence>
<dbReference type="PANTHER" id="PTHR34072">
    <property type="entry name" value="ENZYMATIC POLYPROTEIN-RELATED"/>
    <property type="match status" value="1"/>
</dbReference>
<dbReference type="Proteomes" id="UP000326396">
    <property type="component" value="Linkage Group LG9"/>
</dbReference>
<reference evidence="2 3" key="1">
    <citation type="submission" date="2019-05" db="EMBL/GenBank/DDBJ databases">
        <title>Mikania micrantha, genome provides insights into the molecular mechanism of rapid growth.</title>
        <authorList>
            <person name="Liu B."/>
        </authorList>
    </citation>
    <scope>NUCLEOTIDE SEQUENCE [LARGE SCALE GENOMIC DNA]</scope>
    <source>
        <strain evidence="2">NLD-2019</strain>
        <tissue evidence="2">Leaf</tissue>
    </source>
</reference>
<dbReference type="Gene3D" id="3.30.70.270">
    <property type="match status" value="1"/>
</dbReference>
<dbReference type="OrthoDB" id="415724at2759"/>
<dbReference type="EMBL" id="SZYD01000019">
    <property type="protein sequence ID" value="KAD2393425.1"/>
    <property type="molecule type" value="Genomic_DNA"/>
</dbReference>
<feature type="domain" description="Reverse transcriptase/retrotransposon-derived protein RNase H-like" evidence="1">
    <location>
        <begin position="48"/>
        <end position="142"/>
    </location>
</feature>
<name>A0A5N6LMM5_9ASTR</name>
<evidence type="ECO:0000313" key="3">
    <source>
        <dbReference type="Proteomes" id="UP000326396"/>
    </source>
</evidence>